<comment type="caution">
    <text evidence="1">The sequence shown here is derived from an EMBL/GenBank/DDBJ whole genome shotgun (WGS) entry which is preliminary data.</text>
</comment>
<reference evidence="1 2" key="1">
    <citation type="journal article" date="2015" name="Nature">
        <title>rRNA introns, odd ribosomes, and small enigmatic genomes across a large radiation of phyla.</title>
        <authorList>
            <person name="Brown C.T."/>
            <person name="Hug L.A."/>
            <person name="Thomas B.C."/>
            <person name="Sharon I."/>
            <person name="Castelle C.J."/>
            <person name="Singh A."/>
            <person name="Wilkins M.J."/>
            <person name="Williams K.H."/>
            <person name="Banfield J.F."/>
        </authorList>
    </citation>
    <scope>NUCLEOTIDE SEQUENCE [LARGE SCALE GENOMIC DNA]</scope>
</reference>
<dbReference type="EMBL" id="LCIZ01000007">
    <property type="protein sequence ID" value="KKT67531.1"/>
    <property type="molecule type" value="Genomic_DNA"/>
</dbReference>
<sequence>MTKYKQYVARMLENNKELFDGFRKLHDRYASDQEKYQEEFNKEGERVSAVIREWEDKLCRQSEKAGYGSYTSSLAEKFQAEVKKVFPLIDHIGLIIQPFAIKKITL</sequence>
<accession>A0A0G1J792</accession>
<dbReference type="Proteomes" id="UP000033901">
    <property type="component" value="Unassembled WGS sequence"/>
</dbReference>
<proteinExistence type="predicted"/>
<protein>
    <submittedName>
        <fullName evidence="1">Uncharacterized protein</fullName>
    </submittedName>
</protein>
<organism evidence="1 2">
    <name type="scientific">Candidatus Curtissbacteria bacterium GW2011_GWC1_44_33</name>
    <dbReference type="NCBI Taxonomy" id="1618413"/>
    <lineage>
        <taxon>Bacteria</taxon>
        <taxon>Candidatus Curtissiibacteriota</taxon>
    </lineage>
</organism>
<evidence type="ECO:0000313" key="2">
    <source>
        <dbReference type="Proteomes" id="UP000033901"/>
    </source>
</evidence>
<dbReference type="AlphaFoldDB" id="A0A0G1J792"/>
<evidence type="ECO:0000313" key="1">
    <source>
        <dbReference type="EMBL" id="KKT67531.1"/>
    </source>
</evidence>
<gene>
    <name evidence="1" type="ORF">UW61_C0007G0008</name>
</gene>
<name>A0A0G1J792_9BACT</name>